<accession>A0ABN3DR97</accession>
<dbReference type="Pfam" id="PF00392">
    <property type="entry name" value="GntR"/>
    <property type="match status" value="1"/>
</dbReference>
<evidence type="ECO:0000313" key="5">
    <source>
        <dbReference type="EMBL" id="GAA2238300.1"/>
    </source>
</evidence>
<evidence type="ECO:0000256" key="3">
    <source>
        <dbReference type="ARBA" id="ARBA00023163"/>
    </source>
</evidence>
<keyword evidence="1" id="KW-0805">Transcription regulation</keyword>
<sequence>MPQIEEAQPKYLQIAHYIRDQILRGDLRPGDEVPSERQLAADWKVSRPTWLSTLPDRRCVICSPNPARG</sequence>
<evidence type="ECO:0000313" key="6">
    <source>
        <dbReference type="Proteomes" id="UP001501474"/>
    </source>
</evidence>
<evidence type="ECO:0000256" key="2">
    <source>
        <dbReference type="ARBA" id="ARBA00023125"/>
    </source>
</evidence>
<feature type="domain" description="HTH gntR-type" evidence="4">
    <location>
        <begin position="14"/>
        <end position="61"/>
    </location>
</feature>
<gene>
    <name evidence="5" type="ORF">GCM10010104_36680</name>
</gene>
<comment type="caution">
    <text evidence="5">The sequence shown here is derived from an EMBL/GenBank/DDBJ whole genome shotgun (WGS) entry which is preliminary data.</text>
</comment>
<dbReference type="EMBL" id="BAAART010000074">
    <property type="protein sequence ID" value="GAA2238300.1"/>
    <property type="molecule type" value="Genomic_DNA"/>
</dbReference>
<evidence type="ECO:0000259" key="4">
    <source>
        <dbReference type="SMART" id="SM00345"/>
    </source>
</evidence>
<dbReference type="SUPFAM" id="SSF46785">
    <property type="entry name" value="Winged helix' DNA-binding domain"/>
    <property type="match status" value="1"/>
</dbReference>
<dbReference type="Proteomes" id="UP001501474">
    <property type="component" value="Unassembled WGS sequence"/>
</dbReference>
<dbReference type="SMART" id="SM00345">
    <property type="entry name" value="HTH_GNTR"/>
    <property type="match status" value="1"/>
</dbReference>
<evidence type="ECO:0000256" key="1">
    <source>
        <dbReference type="ARBA" id="ARBA00023015"/>
    </source>
</evidence>
<dbReference type="InterPro" id="IPR036388">
    <property type="entry name" value="WH-like_DNA-bd_sf"/>
</dbReference>
<dbReference type="InterPro" id="IPR036390">
    <property type="entry name" value="WH_DNA-bd_sf"/>
</dbReference>
<keyword evidence="2" id="KW-0238">DNA-binding</keyword>
<name>A0ABN3DR97_9ACTN</name>
<dbReference type="InterPro" id="IPR000524">
    <property type="entry name" value="Tscrpt_reg_HTH_GntR"/>
</dbReference>
<keyword evidence="3" id="KW-0804">Transcription</keyword>
<protein>
    <recommendedName>
        <fullName evidence="4">HTH gntR-type domain-containing protein</fullName>
    </recommendedName>
</protein>
<keyword evidence="6" id="KW-1185">Reference proteome</keyword>
<proteinExistence type="predicted"/>
<reference evidence="5 6" key="1">
    <citation type="journal article" date="2019" name="Int. J. Syst. Evol. Microbiol.">
        <title>The Global Catalogue of Microorganisms (GCM) 10K type strain sequencing project: providing services to taxonomists for standard genome sequencing and annotation.</title>
        <authorList>
            <consortium name="The Broad Institute Genomics Platform"/>
            <consortium name="The Broad Institute Genome Sequencing Center for Infectious Disease"/>
            <person name="Wu L."/>
            <person name="Ma J."/>
        </authorList>
    </citation>
    <scope>NUCLEOTIDE SEQUENCE [LARGE SCALE GENOMIC DNA]</scope>
    <source>
        <strain evidence="5 6">JCM 3053</strain>
    </source>
</reference>
<organism evidence="5 6">
    <name type="scientific">Streptomyces indiaensis</name>
    <dbReference type="NCBI Taxonomy" id="284033"/>
    <lineage>
        <taxon>Bacteria</taxon>
        <taxon>Bacillati</taxon>
        <taxon>Actinomycetota</taxon>
        <taxon>Actinomycetes</taxon>
        <taxon>Kitasatosporales</taxon>
        <taxon>Streptomycetaceae</taxon>
        <taxon>Streptomyces</taxon>
    </lineage>
</organism>
<dbReference type="Gene3D" id="1.10.10.10">
    <property type="entry name" value="Winged helix-like DNA-binding domain superfamily/Winged helix DNA-binding domain"/>
    <property type="match status" value="1"/>
</dbReference>
<dbReference type="CDD" id="cd07377">
    <property type="entry name" value="WHTH_GntR"/>
    <property type="match status" value="1"/>
</dbReference>